<sequence length="644" mass="74377">MEDNQIKLERWPDWRRKLPYGKIGVGYKIDPEDPYHIIPDEDQIIYIEQAFDHIDKGASLREVNEWLSQKLLRSIVHQTISNLYKKHRKPFLNRKTDRRILTGKVKRDKESVEKAVAKRAVTMAQKKYEKLSNRKIADEEFPEGPTHRKEPYRGGFKDPAETKRSKPPVPQEVNYVFKPNPGPQYDFLSASEEEVLYGGSAGGGKSYAMLADPMRYFYNPNFVGLLLRRTNDELRELKWESQKIYPKAFPGAVWKEKDSMWVFPSGAKFWMTYLDRDDDVLRYQGQAFTWIGIDELTQYPTPFAYNYLKSRLRTADPELKNALSLRATTNPGGPGHHWVKKMFIDPAPAGEAFWARDIETNEILTYPEDHENPLLRGKPLFKRRFIPARLKDNPYLYADGNYERSLLGLPEEQRRKLLEGDWSIVEGAAFAEFNPRYHVCKPFDIPNDWRRFRAADYGYSSPACVLWFAIDPAYDTLYVYKELYGPGMTGVDMAHKVLQMEQGEPIAYGILDSSVWHQRGHYGPSVAEEMIGAGCRWRPSDRGQGSRVAGKNRLHELLKVHEDALGNKRAGIVFFENCRQIISDLPAIPTDPDGTEDIDSRYPHDHSYDALRYGIMSRPRASSPLDWGTTPHRKYSPADSTFGY</sequence>
<dbReference type="Proteomes" id="UP000249185">
    <property type="component" value="Unassembled WGS sequence"/>
</dbReference>
<dbReference type="EMBL" id="QFPW01000021">
    <property type="protein sequence ID" value="PZQ46786.1"/>
    <property type="molecule type" value="Genomic_DNA"/>
</dbReference>
<evidence type="ECO:0000313" key="2">
    <source>
        <dbReference type="EMBL" id="PZQ46786.1"/>
    </source>
</evidence>
<name>A0A2W5N089_RHOSU</name>
<reference evidence="2 3" key="1">
    <citation type="submission" date="2017-08" db="EMBL/GenBank/DDBJ databases">
        <title>Infants hospitalized years apart are colonized by the same room-sourced microbial strains.</title>
        <authorList>
            <person name="Brooks B."/>
            <person name="Olm M.R."/>
            <person name="Firek B.A."/>
            <person name="Baker R."/>
            <person name="Thomas B.C."/>
            <person name="Morowitz M.J."/>
            <person name="Banfield J.F."/>
        </authorList>
    </citation>
    <scope>NUCLEOTIDE SEQUENCE [LARGE SCALE GENOMIC DNA]</scope>
    <source>
        <strain evidence="2">S2_005_002_R2_34</strain>
    </source>
</reference>
<accession>A0A2W5N089</accession>
<dbReference type="Gene3D" id="3.30.420.280">
    <property type="match status" value="1"/>
</dbReference>
<feature type="region of interest" description="Disordered" evidence="1">
    <location>
        <begin position="135"/>
        <end position="175"/>
    </location>
</feature>
<protein>
    <submittedName>
        <fullName evidence="2">Uncharacterized protein</fullName>
    </submittedName>
</protein>
<feature type="compositionally biased region" description="Basic and acidic residues" evidence="1">
    <location>
        <begin position="145"/>
        <end position="164"/>
    </location>
</feature>
<comment type="caution">
    <text evidence="2">The sequence shown here is derived from an EMBL/GenBank/DDBJ whole genome shotgun (WGS) entry which is preliminary data.</text>
</comment>
<organism evidence="2 3">
    <name type="scientific">Rhodovulum sulfidophilum</name>
    <name type="common">Rhodobacter sulfidophilus</name>
    <dbReference type="NCBI Taxonomy" id="35806"/>
    <lineage>
        <taxon>Bacteria</taxon>
        <taxon>Pseudomonadati</taxon>
        <taxon>Pseudomonadota</taxon>
        <taxon>Alphaproteobacteria</taxon>
        <taxon>Rhodobacterales</taxon>
        <taxon>Paracoccaceae</taxon>
        <taxon>Rhodovulum</taxon>
    </lineage>
</organism>
<evidence type="ECO:0000313" key="3">
    <source>
        <dbReference type="Proteomes" id="UP000249185"/>
    </source>
</evidence>
<evidence type="ECO:0000256" key="1">
    <source>
        <dbReference type="SAM" id="MobiDB-lite"/>
    </source>
</evidence>
<proteinExistence type="predicted"/>
<dbReference type="Pfam" id="PF03237">
    <property type="entry name" value="Terminase_6N"/>
    <property type="match status" value="1"/>
</dbReference>
<gene>
    <name evidence="2" type="ORF">DI556_19390</name>
</gene>
<dbReference type="InterPro" id="IPR027417">
    <property type="entry name" value="P-loop_NTPase"/>
</dbReference>
<dbReference type="AlphaFoldDB" id="A0A2W5N089"/>
<dbReference type="Gene3D" id="3.40.50.300">
    <property type="entry name" value="P-loop containing nucleotide triphosphate hydrolases"/>
    <property type="match status" value="1"/>
</dbReference>